<keyword evidence="2" id="KW-1185">Reference proteome</keyword>
<proteinExistence type="predicted"/>
<accession>A0A4U1L5T0</accession>
<evidence type="ECO:0000313" key="2">
    <source>
        <dbReference type="Proteomes" id="UP000309138"/>
    </source>
</evidence>
<gene>
    <name evidence="1" type="ORF">FBR43_13540</name>
</gene>
<dbReference type="Proteomes" id="UP000309138">
    <property type="component" value="Unassembled WGS sequence"/>
</dbReference>
<reference evidence="1 2" key="1">
    <citation type="submission" date="2019-04" db="EMBL/GenBank/DDBJ databases">
        <authorList>
            <person name="Yang Y."/>
            <person name="Wei D."/>
        </authorList>
    </citation>
    <scope>NUCLEOTIDE SEQUENCE [LARGE SCALE GENOMIC DNA]</scope>
    <source>
        <strain evidence="1 2">L-1-4w-11</strain>
    </source>
</reference>
<name>A0A4U1L5T0_9SPHN</name>
<dbReference type="RefSeq" id="WP_136943600.1">
    <property type="nucleotide sequence ID" value="NZ_SWKR01000002.1"/>
</dbReference>
<protein>
    <recommendedName>
        <fullName evidence="3">Terminase small subunit</fullName>
    </recommendedName>
</protein>
<dbReference type="AlphaFoldDB" id="A0A4U1L5T0"/>
<dbReference type="OrthoDB" id="8480631at2"/>
<organism evidence="1 2">
    <name type="scientific">Sphingomonas baiyangensis</name>
    <dbReference type="NCBI Taxonomy" id="2572576"/>
    <lineage>
        <taxon>Bacteria</taxon>
        <taxon>Pseudomonadati</taxon>
        <taxon>Pseudomonadota</taxon>
        <taxon>Alphaproteobacteria</taxon>
        <taxon>Sphingomonadales</taxon>
        <taxon>Sphingomonadaceae</taxon>
        <taxon>Sphingomonas</taxon>
    </lineage>
</organism>
<evidence type="ECO:0008006" key="3">
    <source>
        <dbReference type="Google" id="ProtNLM"/>
    </source>
</evidence>
<dbReference type="EMBL" id="SWKR01000002">
    <property type="protein sequence ID" value="TKD51663.1"/>
    <property type="molecule type" value="Genomic_DNA"/>
</dbReference>
<sequence length="179" mass="19255">MDDVLSGGANRTVQRRAARPGWTMRRRKRFLEMLAATCNVRRAAAAAGVAPSGAYALRQRDEVFAALWQEALEAGYDRLEHAVLERALIGVNAIEIEGLVDVEVVAGALPVDATADAVAVERVDIAVALKVLAQHRASVQAGHGVNRSTARATPEETDAAIIKKLDLLAKRLKRERGEG</sequence>
<evidence type="ECO:0000313" key="1">
    <source>
        <dbReference type="EMBL" id="TKD51663.1"/>
    </source>
</evidence>
<comment type="caution">
    <text evidence="1">The sequence shown here is derived from an EMBL/GenBank/DDBJ whole genome shotgun (WGS) entry which is preliminary data.</text>
</comment>